<dbReference type="RefSeq" id="WP_164451436.1">
    <property type="nucleotide sequence ID" value="NZ_JAAIJQ010000011.1"/>
</dbReference>
<gene>
    <name evidence="1" type="ORF">G3446_05300</name>
</gene>
<dbReference type="AlphaFoldDB" id="A0A6M0JXG6"/>
<dbReference type="EMBL" id="JAAIJQ010000011">
    <property type="protein sequence ID" value="NEV61323.1"/>
    <property type="molecule type" value="Genomic_DNA"/>
</dbReference>
<protein>
    <submittedName>
        <fullName evidence="1">DUF1704 domain-containing protein</fullName>
    </submittedName>
</protein>
<organism evidence="1 2">
    <name type="scientific">Thiorhodococcus minor</name>
    <dbReference type="NCBI Taxonomy" id="57489"/>
    <lineage>
        <taxon>Bacteria</taxon>
        <taxon>Pseudomonadati</taxon>
        <taxon>Pseudomonadota</taxon>
        <taxon>Gammaproteobacteria</taxon>
        <taxon>Chromatiales</taxon>
        <taxon>Chromatiaceae</taxon>
        <taxon>Thiorhodococcus</taxon>
    </lineage>
</organism>
<accession>A0A6M0JXG6</accession>
<dbReference type="Proteomes" id="UP000483379">
    <property type="component" value="Unassembled WGS sequence"/>
</dbReference>
<sequence length="49" mass="5281">MDASTSQAQTELRLLAAGHLGIPRTQKGLEVLAEAISAIRVINLLRRTP</sequence>
<evidence type="ECO:0000313" key="1">
    <source>
        <dbReference type="EMBL" id="NEV61323.1"/>
    </source>
</evidence>
<keyword evidence="2" id="KW-1185">Reference proteome</keyword>
<evidence type="ECO:0000313" key="2">
    <source>
        <dbReference type="Proteomes" id="UP000483379"/>
    </source>
</evidence>
<reference evidence="1 2" key="1">
    <citation type="submission" date="2020-02" db="EMBL/GenBank/DDBJ databases">
        <title>Genome sequences of Thiorhodococcus mannitoliphagus and Thiorhodococcus minor, purple sulfur photosynthetic bacteria in the gammaproteobacterial family, Chromatiaceae.</title>
        <authorList>
            <person name="Aviles F.A."/>
            <person name="Meyer T.E."/>
            <person name="Kyndt J.A."/>
        </authorList>
    </citation>
    <scope>NUCLEOTIDE SEQUENCE [LARGE SCALE GENOMIC DNA]</scope>
    <source>
        <strain evidence="1 2">DSM 11518</strain>
    </source>
</reference>
<proteinExistence type="predicted"/>
<name>A0A6M0JXG6_9GAMM</name>
<comment type="caution">
    <text evidence="1">The sequence shown here is derived from an EMBL/GenBank/DDBJ whole genome shotgun (WGS) entry which is preliminary data.</text>
</comment>